<dbReference type="SUPFAM" id="SSF47769">
    <property type="entry name" value="SAM/Pointed domain"/>
    <property type="match status" value="1"/>
</dbReference>
<reference evidence="7" key="1">
    <citation type="journal article" date="2021" name="Mol. Ecol. Resour.">
        <title>Apolygus lucorum genome provides insights into omnivorousness and mesophyll feeding.</title>
        <authorList>
            <person name="Liu Y."/>
            <person name="Liu H."/>
            <person name="Wang H."/>
            <person name="Huang T."/>
            <person name="Liu B."/>
            <person name="Yang B."/>
            <person name="Yin L."/>
            <person name="Li B."/>
            <person name="Zhang Y."/>
            <person name="Zhang S."/>
            <person name="Jiang F."/>
            <person name="Zhang X."/>
            <person name="Ren Y."/>
            <person name="Wang B."/>
            <person name="Wang S."/>
            <person name="Lu Y."/>
            <person name="Wu K."/>
            <person name="Fan W."/>
            <person name="Wang G."/>
        </authorList>
    </citation>
    <scope>NUCLEOTIDE SEQUENCE</scope>
    <source>
        <strain evidence="7">12Hb</strain>
    </source>
</reference>
<evidence type="ECO:0000256" key="4">
    <source>
        <dbReference type="SAM" id="Coils"/>
    </source>
</evidence>
<dbReference type="SMART" id="SM00454">
    <property type="entry name" value="SAM"/>
    <property type="match status" value="1"/>
</dbReference>
<dbReference type="InterPro" id="IPR002110">
    <property type="entry name" value="Ankyrin_rpt"/>
</dbReference>
<evidence type="ECO:0000313" key="7">
    <source>
        <dbReference type="EMBL" id="KAF6201743.1"/>
    </source>
</evidence>
<dbReference type="PROSITE" id="PS50297">
    <property type="entry name" value="ANK_REP_REGION"/>
    <property type="match status" value="2"/>
</dbReference>
<dbReference type="InterPro" id="IPR013761">
    <property type="entry name" value="SAM/pointed_sf"/>
</dbReference>
<dbReference type="Pfam" id="PF12796">
    <property type="entry name" value="Ank_2"/>
    <property type="match status" value="2"/>
</dbReference>
<feature type="repeat" description="ANK" evidence="3">
    <location>
        <begin position="124"/>
        <end position="156"/>
    </location>
</feature>
<evidence type="ECO:0000256" key="2">
    <source>
        <dbReference type="ARBA" id="ARBA00023043"/>
    </source>
</evidence>
<gene>
    <name evidence="7" type="ORF">GE061_004138</name>
</gene>
<feature type="coiled-coil region" evidence="4">
    <location>
        <begin position="183"/>
        <end position="228"/>
    </location>
</feature>
<dbReference type="SUPFAM" id="SSF48403">
    <property type="entry name" value="Ankyrin repeat"/>
    <property type="match status" value="1"/>
</dbReference>
<dbReference type="InterPro" id="IPR050776">
    <property type="entry name" value="Ank_Repeat/CDKN_Inhibitor"/>
</dbReference>
<keyword evidence="8" id="KW-1185">Reference proteome</keyword>
<dbReference type="OrthoDB" id="76949at2759"/>
<evidence type="ECO:0000256" key="1">
    <source>
        <dbReference type="ARBA" id="ARBA00022737"/>
    </source>
</evidence>
<dbReference type="PANTHER" id="PTHR24201">
    <property type="entry name" value="ANK_REP_REGION DOMAIN-CONTAINING PROTEIN"/>
    <property type="match status" value="1"/>
</dbReference>
<keyword evidence="2 3" id="KW-0040">ANK repeat</keyword>
<dbReference type="InterPro" id="IPR036770">
    <property type="entry name" value="Ankyrin_rpt-contain_sf"/>
</dbReference>
<name>A0A8S9WYI2_APOLU</name>
<dbReference type="Proteomes" id="UP000466442">
    <property type="component" value="Linkage Group LG12"/>
</dbReference>
<dbReference type="PANTHER" id="PTHR24201:SF15">
    <property type="entry name" value="ANKYRIN REPEAT DOMAIN-CONTAINING PROTEIN 66"/>
    <property type="match status" value="1"/>
</dbReference>
<keyword evidence="4" id="KW-0175">Coiled coil</keyword>
<feature type="domain" description="SAM" evidence="6">
    <location>
        <begin position="408"/>
        <end position="473"/>
    </location>
</feature>
<dbReference type="InterPro" id="IPR001660">
    <property type="entry name" value="SAM"/>
</dbReference>
<dbReference type="EMBL" id="WIXP02000012">
    <property type="protein sequence ID" value="KAF6201743.1"/>
    <property type="molecule type" value="Genomic_DNA"/>
</dbReference>
<keyword evidence="1" id="KW-0677">Repeat</keyword>
<accession>A0A8S9WYI2</accession>
<dbReference type="PROSITE" id="PS50088">
    <property type="entry name" value="ANK_REPEAT"/>
    <property type="match status" value="2"/>
</dbReference>
<dbReference type="Gene3D" id="1.25.40.20">
    <property type="entry name" value="Ankyrin repeat-containing domain"/>
    <property type="match status" value="1"/>
</dbReference>
<comment type="caution">
    <text evidence="7">The sequence shown here is derived from an EMBL/GenBank/DDBJ whole genome shotgun (WGS) entry which is preliminary data.</text>
</comment>
<evidence type="ECO:0000259" key="6">
    <source>
        <dbReference type="SMART" id="SM00454"/>
    </source>
</evidence>
<feature type="repeat" description="ANK" evidence="3">
    <location>
        <begin position="90"/>
        <end position="122"/>
    </location>
</feature>
<sequence>MDMIPFQSISNKSTIVVVQHADVEWDGRDPDEVEGDLPHQVYCKFMFKVYHSLRSGGMTGGTRFHQAAQDGNLDILKEATKRDTNAKDEDGMTPVLWAASCGQLEALRLLVGRGGDIEKANYHFGQSALHLAAVKGHLPCVSFLVGFDANLFALDHDLHTPLQIATHPDVIDFLDKSTTHQLLNNKKEVKVRKEKALKDAERRKKKYDERMKKERDKEEKRIKKVEKEIGTKIDTDTPIPTVPNNAVRKTVLEVNGPTFTEIVGGTLSKKPSGVKKILDKKLRLDDKMENGTRMDAQIIYVSNYENPNCGKRGKISDVFSSQMANNGHNHASIFDRPGFGSVAFRQRTNLAGTLSGTPGDVIIEKEGEEDGSEEASIGSAGSLGQPRNNRWQPSWAACDTTSDEENEVANGQWTPLERFLVSAGVEEYKSKLLAQQIDLEAVLMLTEQDLIELGFPMGPRRKLLHAVEQRKQALNNPENGMEYRCELRHSVVHIAEKPRR</sequence>
<dbReference type="AlphaFoldDB" id="A0A8S9WYI2"/>
<evidence type="ECO:0000256" key="3">
    <source>
        <dbReference type="PROSITE-ProRule" id="PRU00023"/>
    </source>
</evidence>
<dbReference type="SMART" id="SM00248">
    <property type="entry name" value="ANK"/>
    <property type="match status" value="3"/>
</dbReference>
<dbReference type="Gene3D" id="1.10.150.50">
    <property type="entry name" value="Transcription Factor, Ets-1"/>
    <property type="match status" value="1"/>
</dbReference>
<evidence type="ECO:0000313" key="8">
    <source>
        <dbReference type="Proteomes" id="UP000466442"/>
    </source>
</evidence>
<organism evidence="7 8">
    <name type="scientific">Apolygus lucorum</name>
    <name type="common">Small green plant bug</name>
    <name type="synonym">Lygocoris lucorum</name>
    <dbReference type="NCBI Taxonomy" id="248454"/>
    <lineage>
        <taxon>Eukaryota</taxon>
        <taxon>Metazoa</taxon>
        <taxon>Ecdysozoa</taxon>
        <taxon>Arthropoda</taxon>
        <taxon>Hexapoda</taxon>
        <taxon>Insecta</taxon>
        <taxon>Pterygota</taxon>
        <taxon>Neoptera</taxon>
        <taxon>Paraneoptera</taxon>
        <taxon>Hemiptera</taxon>
        <taxon>Heteroptera</taxon>
        <taxon>Panheteroptera</taxon>
        <taxon>Cimicomorpha</taxon>
        <taxon>Miridae</taxon>
        <taxon>Mirini</taxon>
        <taxon>Apolygus</taxon>
    </lineage>
</organism>
<protein>
    <recommendedName>
        <fullName evidence="6">SAM domain-containing protein</fullName>
    </recommendedName>
</protein>
<evidence type="ECO:0000256" key="5">
    <source>
        <dbReference type="SAM" id="MobiDB-lite"/>
    </source>
</evidence>
<feature type="region of interest" description="Disordered" evidence="5">
    <location>
        <begin position="367"/>
        <end position="390"/>
    </location>
</feature>
<dbReference type="Pfam" id="PF07647">
    <property type="entry name" value="SAM_2"/>
    <property type="match status" value="1"/>
</dbReference>
<proteinExistence type="predicted"/>